<feature type="non-terminal residue" evidence="2">
    <location>
        <position position="211"/>
    </location>
</feature>
<gene>
    <name evidence="2" type="ORF">KUK_1471</name>
</gene>
<dbReference type="HOGENOM" id="CLU_1307271_0_0_4"/>
<dbReference type="AlphaFoldDB" id="I7IJZ9"/>
<organism evidence="2">
    <name type="scientific">Taylorella equigenitalis 14/56</name>
    <dbReference type="NCBI Taxonomy" id="1091497"/>
    <lineage>
        <taxon>Bacteria</taxon>
        <taxon>Pseudomonadati</taxon>
        <taxon>Pseudomonadota</taxon>
        <taxon>Betaproteobacteria</taxon>
        <taxon>Burkholderiales</taxon>
        <taxon>Alcaligenaceae</taxon>
        <taxon>Taylorella</taxon>
    </lineage>
</organism>
<dbReference type="KEGG" id="teg:KUK_1471"/>
<accession>I7IJZ9</accession>
<feature type="region of interest" description="Disordered" evidence="1">
    <location>
        <begin position="1"/>
        <end position="33"/>
    </location>
</feature>
<dbReference type="Gene3D" id="2.20.70.140">
    <property type="match status" value="1"/>
</dbReference>
<evidence type="ECO:0000256" key="1">
    <source>
        <dbReference type="SAM" id="MobiDB-lite"/>
    </source>
</evidence>
<reference evidence="2" key="1">
    <citation type="journal article" date="2012" name="Vet. Microbiol.">
        <title>Comparative genomic analyses of the Taylorellae.</title>
        <authorList>
            <person name="Hauser H."/>
            <person name="Richter D.C."/>
            <person name="van Tonder A."/>
            <person name="Clark L."/>
            <person name="Preston A."/>
        </authorList>
    </citation>
    <scope>NUCLEOTIDE SEQUENCE</scope>
    <source>
        <strain evidence="2">14/56</strain>
    </source>
</reference>
<evidence type="ECO:0000313" key="2">
    <source>
        <dbReference type="EMBL" id="CCG18761.1"/>
    </source>
</evidence>
<feature type="compositionally biased region" description="Basic and acidic residues" evidence="1">
    <location>
        <begin position="8"/>
        <end position="19"/>
    </location>
</feature>
<proteinExistence type="predicted"/>
<sequence length="211" mass="21342">GLAVKDGPSVKKDGIDAGGKKISNLKPADENSADNDAANVKFVKDAVKGLTDSGYTLKGDADATQLFKVGSTIAFTGDANITSTVSANGISLALKPDLTGLTSGTFGDTVINGDGVKVADNIKLADDGLTAGNVRIDPTSNKITGLEAPTDDKDAVNKKFLDDAVQGLADGGIKFTGNDGGDHTLKLGQKITIKGTANYADTDGGANIATQ</sequence>
<name>I7IJZ9_9BURK</name>
<protein>
    <submittedName>
        <fullName evidence="2">Haemagglutinin/invasin</fullName>
    </submittedName>
</protein>
<feature type="non-terminal residue" evidence="2">
    <location>
        <position position="1"/>
    </location>
</feature>
<dbReference type="EMBL" id="HE681423">
    <property type="protein sequence ID" value="CCG18761.1"/>
    <property type="molecule type" value="Genomic_DNA"/>
</dbReference>